<dbReference type="InterPro" id="IPR011089">
    <property type="entry name" value="GmrSD_C"/>
</dbReference>
<organism evidence="4 5">
    <name type="scientific">Candidatus Scalindua rubra</name>
    <dbReference type="NCBI Taxonomy" id="1872076"/>
    <lineage>
        <taxon>Bacteria</taxon>
        <taxon>Pseudomonadati</taxon>
        <taxon>Planctomycetota</taxon>
        <taxon>Candidatus Brocadiia</taxon>
        <taxon>Candidatus Brocadiales</taxon>
        <taxon>Candidatus Scalinduaceae</taxon>
        <taxon>Candidatus Scalindua</taxon>
    </lineage>
</organism>
<comment type="caution">
    <text evidence="4">The sequence shown here is derived from an EMBL/GenBank/DDBJ whole genome shotgun (WGS) entry which is preliminary data.</text>
</comment>
<keyword evidence="1" id="KW-0472">Membrane</keyword>
<evidence type="ECO:0000256" key="1">
    <source>
        <dbReference type="SAM" id="Phobius"/>
    </source>
</evidence>
<reference evidence="4 5" key="1">
    <citation type="submission" date="2016-07" db="EMBL/GenBank/DDBJ databases">
        <title>Draft genome of Scalindua rubra, obtained from a brine-seawater interface in the Red Sea, sheds light on salt adaptation in anammox bacteria.</title>
        <authorList>
            <person name="Speth D.R."/>
            <person name="Lagkouvardos I."/>
            <person name="Wang Y."/>
            <person name="Qian P.-Y."/>
            <person name="Dutilh B.E."/>
            <person name="Jetten M.S."/>
        </authorList>
    </citation>
    <scope>NUCLEOTIDE SEQUENCE [LARGE SCALE GENOMIC DNA]</scope>
    <source>
        <strain evidence="4">BSI-1</strain>
    </source>
</reference>
<dbReference type="Pfam" id="PF03235">
    <property type="entry name" value="GmrSD_N"/>
    <property type="match status" value="1"/>
</dbReference>
<dbReference type="Proteomes" id="UP000094056">
    <property type="component" value="Unassembled WGS sequence"/>
</dbReference>
<name>A0A1E3XAC0_9BACT</name>
<keyword evidence="1" id="KW-0812">Transmembrane</keyword>
<gene>
    <name evidence="4" type="ORF">SCARUB_02339</name>
</gene>
<evidence type="ECO:0000313" key="5">
    <source>
        <dbReference type="Proteomes" id="UP000094056"/>
    </source>
</evidence>
<dbReference type="PANTHER" id="PTHR35149:SF2">
    <property type="entry name" value="DUF262 DOMAIN-CONTAINING PROTEIN"/>
    <property type="match status" value="1"/>
</dbReference>
<dbReference type="AlphaFoldDB" id="A0A1E3XAC0"/>
<feature type="domain" description="GmrSD restriction endonucleases N-terminal" evidence="2">
    <location>
        <begin position="74"/>
        <end position="283"/>
    </location>
</feature>
<evidence type="ECO:0000259" key="3">
    <source>
        <dbReference type="Pfam" id="PF07510"/>
    </source>
</evidence>
<evidence type="ECO:0008006" key="6">
    <source>
        <dbReference type="Google" id="ProtNLM"/>
    </source>
</evidence>
<protein>
    <recommendedName>
        <fullName evidence="6">DUF262 domain-containing protein</fullName>
    </recommendedName>
</protein>
<evidence type="ECO:0000313" key="4">
    <source>
        <dbReference type="EMBL" id="ODS32539.1"/>
    </source>
</evidence>
<sequence>MRKPNKSVEPTPLSFAIRLFLGPLFILFFYLLFYLPNGVAHLSLAAKKRRPTTRMRSAQIYKGNYMQAKETKLQEIIEGTKQYVIPLFQRSYSWGKKEWDILWNDLVELSEMENPRTHFIGSIVNMPTISVPEGVSKYLLIDGQQRLTTIFIILALLRDISKQNGETEFAEEINNTLIVNPYKKDLDFFKLLPTQVDRVNFQELVKGKLNDDNCQLSKAYKFFERKLKRKPINNEILKKVITTYLSIVSIVLDADDNPYLVFESLNAKGRPLTQADLIRNYFFMRIHTDEQNRVYNDHWRPMENKLGERLTEYIRHYLMREGSVINQNDVYYTLKGNVGADNSIDYLSRLSCFSEYYQKLVFPVHESNEKIQKYLKRLNRIEVTTAYPLLINLYHKYDQGLISDNEFVEILKTIENYLIRRFVCGIPTNQLNKIFPSVIPSLVNKHSDDILNGVKSILQSKGYPKNPEFRQRITESKLYGSGDRAIKTKLILESIEGYFGHKEQVPFEDLTIEHIMPQTLSEWWQNYLGEDWELVYELYLHNIGNLTLTAYNTELSNDNFSTKRKYYCDSHIELNKYFANVESWGKNAIEKRATYISEIILKIWPYFGSEDYVESEIKDVTGTTPQGLWILGQYFQVNSWRDVLEQTLNTISELEPDKFDTLIKEFPRLVGKEKSKYRAVRELKNGTFVEINLSAQSIQRFCYQTLETIELTAEDWKVQTV</sequence>
<feature type="domain" description="GmrSD restriction endonucleases C-terminal" evidence="3">
    <location>
        <begin position="463"/>
        <end position="598"/>
    </location>
</feature>
<accession>A0A1E3XAC0</accession>
<dbReference type="PANTHER" id="PTHR35149">
    <property type="entry name" value="SLL5132 PROTEIN"/>
    <property type="match status" value="1"/>
</dbReference>
<dbReference type="PATRIC" id="fig|1872076.5.peg.2751"/>
<keyword evidence="1" id="KW-1133">Transmembrane helix</keyword>
<evidence type="ECO:0000259" key="2">
    <source>
        <dbReference type="Pfam" id="PF03235"/>
    </source>
</evidence>
<dbReference type="Pfam" id="PF07510">
    <property type="entry name" value="GmrSD_C"/>
    <property type="match status" value="1"/>
</dbReference>
<dbReference type="EMBL" id="MAYW01000058">
    <property type="protein sequence ID" value="ODS32539.1"/>
    <property type="molecule type" value="Genomic_DNA"/>
</dbReference>
<feature type="transmembrane region" description="Helical" evidence="1">
    <location>
        <begin position="20"/>
        <end position="46"/>
    </location>
</feature>
<dbReference type="InterPro" id="IPR004919">
    <property type="entry name" value="GmrSD_N"/>
</dbReference>
<proteinExistence type="predicted"/>